<organism evidence="1 2">
    <name type="scientific">Camellia lanceoleosa</name>
    <dbReference type="NCBI Taxonomy" id="1840588"/>
    <lineage>
        <taxon>Eukaryota</taxon>
        <taxon>Viridiplantae</taxon>
        <taxon>Streptophyta</taxon>
        <taxon>Embryophyta</taxon>
        <taxon>Tracheophyta</taxon>
        <taxon>Spermatophyta</taxon>
        <taxon>Magnoliopsida</taxon>
        <taxon>eudicotyledons</taxon>
        <taxon>Gunneridae</taxon>
        <taxon>Pentapetalae</taxon>
        <taxon>asterids</taxon>
        <taxon>Ericales</taxon>
        <taxon>Theaceae</taxon>
        <taxon>Camellia</taxon>
    </lineage>
</organism>
<gene>
    <name evidence="1" type="ORF">LOK49_LG13G02178</name>
</gene>
<name>A0ACC0FIK7_9ERIC</name>
<comment type="caution">
    <text evidence="1">The sequence shown here is derived from an EMBL/GenBank/DDBJ whole genome shotgun (WGS) entry which is preliminary data.</text>
</comment>
<reference evidence="1 2" key="1">
    <citation type="journal article" date="2022" name="Plant J.">
        <title>Chromosome-level genome of Camellia lanceoleosa provides a valuable resource for understanding genome evolution and self-incompatibility.</title>
        <authorList>
            <person name="Gong W."/>
            <person name="Xiao S."/>
            <person name="Wang L."/>
            <person name="Liao Z."/>
            <person name="Chang Y."/>
            <person name="Mo W."/>
            <person name="Hu G."/>
            <person name="Li W."/>
            <person name="Zhao G."/>
            <person name="Zhu H."/>
            <person name="Hu X."/>
            <person name="Ji K."/>
            <person name="Xiang X."/>
            <person name="Song Q."/>
            <person name="Yuan D."/>
            <person name="Jin S."/>
            <person name="Zhang L."/>
        </authorList>
    </citation>
    <scope>NUCLEOTIDE SEQUENCE [LARGE SCALE GENOMIC DNA]</scope>
    <source>
        <strain evidence="1">SQ_2022a</strain>
    </source>
</reference>
<evidence type="ECO:0000313" key="2">
    <source>
        <dbReference type="Proteomes" id="UP001060215"/>
    </source>
</evidence>
<dbReference type="Proteomes" id="UP001060215">
    <property type="component" value="Chromosome 14"/>
</dbReference>
<keyword evidence="2" id="KW-1185">Reference proteome</keyword>
<accession>A0ACC0FIK7</accession>
<protein>
    <submittedName>
        <fullName evidence="1">Methanol O-anthraniloyltransferase</fullName>
    </submittedName>
</protein>
<proteinExistence type="predicted"/>
<sequence>MEGKDPTSVIREALAKALVFYYSFAGRLVEGPNRKLLVDCTAEGVLFIETDANVDIDWLGDTVGPGCPYLEELMHDVPGSDGIVGCPLLLIQVYPKSWTAIYVALDNVGMWNLRSEFWARQYLGQQLYVRVYNASTSLRDEFPILKNALLCGRANGRHTRPL</sequence>
<dbReference type="EMBL" id="CM045771">
    <property type="protein sequence ID" value="KAI7987962.1"/>
    <property type="molecule type" value="Genomic_DNA"/>
</dbReference>
<evidence type="ECO:0000313" key="1">
    <source>
        <dbReference type="EMBL" id="KAI7987962.1"/>
    </source>
</evidence>